<dbReference type="InterPro" id="IPR004437">
    <property type="entry name" value="ParB/RepB/Spo0J"/>
</dbReference>
<dbReference type="InterPro" id="IPR001387">
    <property type="entry name" value="Cro/C1-type_HTH"/>
</dbReference>
<dbReference type="SUPFAM" id="SSF110849">
    <property type="entry name" value="ParB/Sulfiredoxin"/>
    <property type="match status" value="1"/>
</dbReference>
<evidence type="ECO:0000256" key="3">
    <source>
        <dbReference type="ARBA" id="ARBA00023125"/>
    </source>
</evidence>
<evidence type="ECO:0000256" key="1">
    <source>
        <dbReference type="ARBA" id="ARBA00006295"/>
    </source>
</evidence>
<keyword evidence="2" id="KW-0159">Chromosome partition</keyword>
<dbReference type="Pfam" id="PF02195">
    <property type="entry name" value="ParB_N"/>
    <property type="match status" value="1"/>
</dbReference>
<feature type="domain" description="HTH cro/C1-type" evidence="4">
    <location>
        <begin position="191"/>
        <end position="213"/>
    </location>
</feature>
<dbReference type="PANTHER" id="PTHR33375:SF1">
    <property type="entry name" value="CHROMOSOME-PARTITIONING PROTEIN PARB-RELATED"/>
    <property type="match status" value="1"/>
</dbReference>
<keyword evidence="3" id="KW-0238">DNA-binding</keyword>
<gene>
    <name evidence="5" type="ORF">IAA97_09665</name>
</gene>
<dbReference type="InterPro" id="IPR036086">
    <property type="entry name" value="ParB/Sulfiredoxin_sf"/>
</dbReference>
<dbReference type="InterPro" id="IPR041468">
    <property type="entry name" value="HTH_ParB/Spo0J"/>
</dbReference>
<reference evidence="5" key="2">
    <citation type="journal article" date="2021" name="PeerJ">
        <title>Extensive microbial diversity within the chicken gut microbiome revealed by metagenomics and culture.</title>
        <authorList>
            <person name="Gilroy R."/>
            <person name="Ravi A."/>
            <person name="Getino M."/>
            <person name="Pursley I."/>
            <person name="Horton D.L."/>
            <person name="Alikhan N.F."/>
            <person name="Baker D."/>
            <person name="Gharbi K."/>
            <person name="Hall N."/>
            <person name="Watson M."/>
            <person name="Adriaenssens E.M."/>
            <person name="Foster-Nyarko E."/>
            <person name="Jarju S."/>
            <person name="Secka A."/>
            <person name="Antonio M."/>
            <person name="Oren A."/>
            <person name="Chaudhuri R.R."/>
            <person name="La Ragione R."/>
            <person name="Hildebrand F."/>
            <person name="Pallen M.J."/>
        </authorList>
    </citation>
    <scope>NUCLEOTIDE SEQUENCE</scope>
    <source>
        <strain evidence="5">7293</strain>
    </source>
</reference>
<evidence type="ECO:0000313" key="5">
    <source>
        <dbReference type="EMBL" id="MBO8437223.1"/>
    </source>
</evidence>
<name>A0A9D9E123_9SPIO</name>
<dbReference type="Proteomes" id="UP000823615">
    <property type="component" value="Unassembled WGS sequence"/>
</dbReference>
<evidence type="ECO:0000256" key="2">
    <source>
        <dbReference type="ARBA" id="ARBA00022829"/>
    </source>
</evidence>
<dbReference type="PANTHER" id="PTHR33375">
    <property type="entry name" value="CHROMOSOME-PARTITIONING PROTEIN PARB-RELATED"/>
    <property type="match status" value="1"/>
</dbReference>
<sequence length="345" mass="37779">MPDKKHGLGRGISSLLGSDFNLDEQVNTIINKTTGEKPVIEKNKEAKTAVSKKEESAARTANVRGAGATVSDAVDSDRIEAIYVPISSVSPNPNQPRKAFKPEAITELAESIKSQGILQPLLVEEIVPGKYSIIAGERRFRAAKEAHLDKLPVIIKKLSELDRIQMSLIENIQRENLNPIEEATAYQYLIKRSGMTQEEVAEKVGKSRSAIANSIRLLSLNDSLKDDIIAGNLSAGHARAILSLINPSDQQLLREKIIDGDLSVREAEKLAEEYNKGHKFVPKKGAKDSDPEISEVVEKFVSAVGARCDIKGTLSKGKITIRFRSQQDLERIYGLISGGGELFTE</sequence>
<comment type="similarity">
    <text evidence="1">Belongs to the ParB family.</text>
</comment>
<reference evidence="5" key="1">
    <citation type="submission" date="2020-10" db="EMBL/GenBank/DDBJ databases">
        <authorList>
            <person name="Gilroy R."/>
        </authorList>
    </citation>
    <scope>NUCLEOTIDE SEQUENCE</scope>
    <source>
        <strain evidence="5">7293</strain>
    </source>
</reference>
<dbReference type="Gene3D" id="1.10.10.2830">
    <property type="match status" value="1"/>
</dbReference>
<dbReference type="AlphaFoldDB" id="A0A9D9E123"/>
<dbReference type="FunFam" id="1.10.10.2830:FF:000001">
    <property type="entry name" value="Chromosome partitioning protein ParB"/>
    <property type="match status" value="1"/>
</dbReference>
<dbReference type="Pfam" id="PF17762">
    <property type="entry name" value="HTH_ParB"/>
    <property type="match status" value="1"/>
</dbReference>
<organism evidence="5 6">
    <name type="scientific">Candidatus Ornithospirochaeta stercoripullorum</name>
    <dbReference type="NCBI Taxonomy" id="2840899"/>
    <lineage>
        <taxon>Bacteria</taxon>
        <taxon>Pseudomonadati</taxon>
        <taxon>Spirochaetota</taxon>
        <taxon>Spirochaetia</taxon>
        <taxon>Spirochaetales</taxon>
        <taxon>Spirochaetaceae</taxon>
        <taxon>Spirochaetaceae incertae sedis</taxon>
        <taxon>Candidatus Ornithospirochaeta</taxon>
    </lineage>
</organism>
<dbReference type="EMBL" id="JADIMT010000108">
    <property type="protein sequence ID" value="MBO8437223.1"/>
    <property type="molecule type" value="Genomic_DNA"/>
</dbReference>
<dbReference type="CDD" id="cd00093">
    <property type="entry name" value="HTH_XRE"/>
    <property type="match status" value="1"/>
</dbReference>
<dbReference type="Gene3D" id="3.90.1530.30">
    <property type="match status" value="1"/>
</dbReference>
<dbReference type="PROSITE" id="PS50943">
    <property type="entry name" value="HTH_CROC1"/>
    <property type="match status" value="1"/>
</dbReference>
<evidence type="ECO:0000313" key="6">
    <source>
        <dbReference type="Proteomes" id="UP000823615"/>
    </source>
</evidence>
<comment type="caution">
    <text evidence="5">The sequence shown here is derived from an EMBL/GenBank/DDBJ whole genome shotgun (WGS) entry which is preliminary data.</text>
</comment>
<dbReference type="NCBIfam" id="TIGR00180">
    <property type="entry name" value="parB_part"/>
    <property type="match status" value="1"/>
</dbReference>
<dbReference type="GO" id="GO:0003677">
    <property type="term" value="F:DNA binding"/>
    <property type="evidence" value="ECO:0007669"/>
    <property type="project" value="UniProtKB-KW"/>
</dbReference>
<dbReference type="InterPro" id="IPR003115">
    <property type="entry name" value="ParB_N"/>
</dbReference>
<dbReference type="InterPro" id="IPR050336">
    <property type="entry name" value="Chromosome_partition/occlusion"/>
</dbReference>
<proteinExistence type="inferred from homology"/>
<dbReference type="CDD" id="cd16393">
    <property type="entry name" value="SPO0J_N"/>
    <property type="match status" value="1"/>
</dbReference>
<dbReference type="FunFam" id="3.90.1530.30:FF:000001">
    <property type="entry name" value="Chromosome partitioning protein ParB"/>
    <property type="match status" value="1"/>
</dbReference>
<dbReference type="SUPFAM" id="SSF109709">
    <property type="entry name" value="KorB DNA-binding domain-like"/>
    <property type="match status" value="1"/>
</dbReference>
<dbReference type="GO" id="GO:0007059">
    <property type="term" value="P:chromosome segregation"/>
    <property type="evidence" value="ECO:0007669"/>
    <property type="project" value="UniProtKB-KW"/>
</dbReference>
<protein>
    <submittedName>
        <fullName evidence="5">ParB/RepB/Spo0J family partition protein</fullName>
    </submittedName>
</protein>
<dbReference type="GO" id="GO:0005694">
    <property type="term" value="C:chromosome"/>
    <property type="evidence" value="ECO:0007669"/>
    <property type="project" value="TreeGrafter"/>
</dbReference>
<evidence type="ECO:0000259" key="4">
    <source>
        <dbReference type="PROSITE" id="PS50943"/>
    </source>
</evidence>
<accession>A0A9D9E123</accession>
<dbReference type="SMART" id="SM00470">
    <property type="entry name" value="ParB"/>
    <property type="match status" value="1"/>
</dbReference>